<dbReference type="Pfam" id="PF11153">
    <property type="entry name" value="DUF2931"/>
    <property type="match status" value="1"/>
</dbReference>
<gene>
    <name evidence="3" type="ORF">MELLADRAFT_70356</name>
</gene>
<dbReference type="Proteomes" id="UP000001072">
    <property type="component" value="Unassembled WGS sequence"/>
</dbReference>
<dbReference type="KEGG" id="mlr:MELLADRAFT_70356"/>
<feature type="compositionally biased region" description="Acidic residues" evidence="1">
    <location>
        <begin position="115"/>
        <end position="126"/>
    </location>
</feature>
<sequence length="793" mass="87140">CGGAFIRIKDGEIELGAPGNIYHRAVYVLKGGATTLTTPVTPIPYGYGAGYTLVDAQQAAARFVRYRITTQNGEVFNGVTDKDGKTMPVHTILPGNIAIDFPQPEEWLTPRPTPELEEEEEEEETTEGITLRIGLFFDGTGNNQSNAAATERCRRQDLDSFSAEELESIAATCKQYGFGEFDGSAFNSAPNNSYGNAPSNVAYLYDLYPDNSTTPLNKDQKIAYLSVYMEGIGTRSGGKDDRLIGQGLGQGETGVVARVRQAPDSIRQRLRAFITKNPSVAISKVEFDVFGFSRGAAAARHCANEVLKPGRGIFSEMFARGRGGLLKSFDNAADVCINLIGLFDTVAAISDPLNGDFSPGNDLNQGVNLYLPPDCARQVIHLQALDEYRADFSLNNVHHTHLQIGLPGAHSDVGGGYLPRAREKLWMTQPCKASVPSGQRVESHAAWARAEADAKVLRESGVARDGYVAVKAWPAATNPRGKAASAMEDYWITVLLERPVHGELSLIALRVMRELAVRHGVPFKGLEGRPELAMPDELMPIANRILQQSLLRVRYIHLSAHWTPEGPFLFSKPAPLNRRNVHLNSPQEVGFLLSLSACATGGSVPPPVKLPYPAWYIGFAAPKHMEVWVESVDVLDQRGYVFFNVHAGVAGYTRKPEGWHKGTSGGKPINNVDLPDQLLLRWQSLVEPQAYKISIRIPQWVRDEMVTPQRVYCRSSKEWMNDYRFAITLGMAPGGIVKVWVGAPCLSFKEVGRYQAKVEPLGPYRGASKGKYIDLEPENKAYVDQHGIPYGSW</sequence>
<evidence type="ECO:0000313" key="4">
    <source>
        <dbReference type="Proteomes" id="UP000001072"/>
    </source>
</evidence>
<dbReference type="PANTHER" id="PTHR33840:SF1">
    <property type="entry name" value="TLE1 PHOSPHOLIPASE DOMAIN-CONTAINING PROTEIN"/>
    <property type="match status" value="1"/>
</dbReference>
<dbReference type="InParanoid" id="F4SEN4"/>
<dbReference type="VEuPathDB" id="FungiDB:MELLADRAFT_70356"/>
<dbReference type="OrthoDB" id="5759471at2759"/>
<evidence type="ECO:0000259" key="2">
    <source>
        <dbReference type="Pfam" id="PF09994"/>
    </source>
</evidence>
<dbReference type="HOGENOM" id="CLU_354365_0_0_1"/>
<evidence type="ECO:0000313" key="3">
    <source>
        <dbReference type="EMBL" id="EGF96891.1"/>
    </source>
</evidence>
<reference evidence="4" key="1">
    <citation type="journal article" date="2011" name="Proc. Natl. Acad. Sci. U.S.A.">
        <title>Obligate biotrophy features unraveled by the genomic analysis of rust fungi.</title>
        <authorList>
            <person name="Duplessis S."/>
            <person name="Cuomo C.A."/>
            <person name="Lin Y.-C."/>
            <person name="Aerts A."/>
            <person name="Tisserant E."/>
            <person name="Veneault-Fourrey C."/>
            <person name="Joly D.L."/>
            <person name="Hacquard S."/>
            <person name="Amselem J."/>
            <person name="Cantarel B.L."/>
            <person name="Chiu R."/>
            <person name="Coutinho P.M."/>
            <person name="Feau N."/>
            <person name="Field M."/>
            <person name="Frey P."/>
            <person name="Gelhaye E."/>
            <person name="Goldberg J."/>
            <person name="Grabherr M.G."/>
            <person name="Kodira C.D."/>
            <person name="Kohler A."/>
            <person name="Kuees U."/>
            <person name="Lindquist E.A."/>
            <person name="Lucas S.M."/>
            <person name="Mago R."/>
            <person name="Mauceli E."/>
            <person name="Morin E."/>
            <person name="Murat C."/>
            <person name="Pangilinan J.L."/>
            <person name="Park R."/>
            <person name="Pearson M."/>
            <person name="Quesneville H."/>
            <person name="Rouhier N."/>
            <person name="Sakthikumar S."/>
            <person name="Salamov A.A."/>
            <person name="Schmutz J."/>
            <person name="Selles B."/>
            <person name="Shapiro H."/>
            <person name="Tanguay P."/>
            <person name="Tuskan G.A."/>
            <person name="Henrissat B."/>
            <person name="Van de Peer Y."/>
            <person name="Rouze P."/>
            <person name="Ellis J.G."/>
            <person name="Dodds P.N."/>
            <person name="Schein J.E."/>
            <person name="Zhong S."/>
            <person name="Hamelin R.C."/>
            <person name="Grigoriev I.V."/>
            <person name="Szabo L.J."/>
            <person name="Martin F."/>
        </authorList>
    </citation>
    <scope>NUCLEOTIDE SEQUENCE [LARGE SCALE GENOMIC DNA]</scope>
    <source>
        <strain evidence="4">98AG31 / pathotype 3-4-7</strain>
    </source>
</reference>
<dbReference type="Pfam" id="PF09994">
    <property type="entry name" value="T6SS_Tle1-like_cat"/>
    <property type="match status" value="1"/>
</dbReference>
<evidence type="ECO:0000256" key="1">
    <source>
        <dbReference type="SAM" id="MobiDB-lite"/>
    </source>
</evidence>
<dbReference type="PANTHER" id="PTHR33840">
    <property type="match status" value="1"/>
</dbReference>
<protein>
    <recommendedName>
        <fullName evidence="2">T6SS Phospholipase effector Tle1-like catalytic domain-containing protein</fullName>
    </recommendedName>
</protein>
<organism evidence="4">
    <name type="scientific">Melampsora larici-populina (strain 98AG31 / pathotype 3-4-7)</name>
    <name type="common">Poplar leaf rust fungus</name>
    <dbReference type="NCBI Taxonomy" id="747676"/>
    <lineage>
        <taxon>Eukaryota</taxon>
        <taxon>Fungi</taxon>
        <taxon>Dikarya</taxon>
        <taxon>Basidiomycota</taxon>
        <taxon>Pucciniomycotina</taxon>
        <taxon>Pucciniomycetes</taxon>
        <taxon>Pucciniales</taxon>
        <taxon>Melampsoraceae</taxon>
        <taxon>Melampsora</taxon>
    </lineage>
</organism>
<keyword evidence="4" id="KW-1185">Reference proteome</keyword>
<name>F4SEN4_MELLP</name>
<feature type="region of interest" description="Disordered" evidence="1">
    <location>
        <begin position="103"/>
        <end position="127"/>
    </location>
</feature>
<dbReference type="InterPro" id="IPR021326">
    <property type="entry name" value="DUF2931"/>
</dbReference>
<proteinExistence type="predicted"/>
<feature type="non-terminal residue" evidence="3">
    <location>
        <position position="1"/>
    </location>
</feature>
<dbReference type="AlphaFoldDB" id="F4SEN4"/>
<dbReference type="InterPro" id="IPR018712">
    <property type="entry name" value="Tle1-like_cat"/>
</dbReference>
<dbReference type="EMBL" id="GL883525">
    <property type="protein sequence ID" value="EGF96891.1"/>
    <property type="molecule type" value="Genomic_DNA"/>
</dbReference>
<feature type="domain" description="T6SS Phospholipase effector Tle1-like catalytic" evidence="2">
    <location>
        <begin position="330"/>
        <end position="422"/>
    </location>
</feature>
<accession>F4SEN4</accession>